<feature type="transmembrane region" description="Helical" evidence="1">
    <location>
        <begin position="244"/>
        <end position="261"/>
    </location>
</feature>
<dbReference type="Proteomes" id="UP000054988">
    <property type="component" value="Unassembled WGS sequence"/>
</dbReference>
<gene>
    <name evidence="2" type="ORF">WG66_8696</name>
</gene>
<reference evidence="2 3" key="1">
    <citation type="submission" date="2015-12" db="EMBL/GenBank/DDBJ databases">
        <title>Draft genome sequence of Moniliophthora roreri, the causal agent of frosty pod rot of cacao.</title>
        <authorList>
            <person name="Aime M.C."/>
            <person name="Diaz-Valderrama J.R."/>
            <person name="Kijpornyongpan T."/>
            <person name="Phillips-Mora W."/>
        </authorList>
    </citation>
    <scope>NUCLEOTIDE SEQUENCE [LARGE SCALE GENOMIC DNA]</scope>
    <source>
        <strain evidence="2 3">MCA 2952</strain>
    </source>
</reference>
<dbReference type="EMBL" id="LATX01001734">
    <property type="protein sequence ID" value="KTB38691.1"/>
    <property type="molecule type" value="Genomic_DNA"/>
</dbReference>
<evidence type="ECO:0000256" key="1">
    <source>
        <dbReference type="SAM" id="Phobius"/>
    </source>
</evidence>
<sequence>MSLENPLANASRAWDTTSEIIFPLTTLSTMYLVYGVYASLFGACVCLLRRRDERQSRQLYFFWIVLLFLLSTIFVVTQTVVSVLDTVVYFTAIKTRDYSPARKHFSNTGIAAVRSITYLTPILLNLVAETMLIHRCYLIWGSRKWVACPLIMASAITNVIGIIGTVFFTIGVDSLLTQRNQDFFIVGARLQFPQWVMSAALNLLITLLTAGRIWWIHCKVRSLGTASSDGNVIQSIPRIILESGLLYPTTTIIGLIIFNTVPPVELSINPSPIVALSAGIAPTLIIVRARLGMTVESLQDRVSEIHFASRPVQRGTVTDAAPHPLNIHFEEDQAGNTKEGSMV</sequence>
<feature type="transmembrane region" description="Helical" evidence="1">
    <location>
        <begin position="145"/>
        <end position="172"/>
    </location>
</feature>
<proteinExistence type="predicted"/>
<evidence type="ECO:0008006" key="4">
    <source>
        <dbReference type="Google" id="ProtNLM"/>
    </source>
</evidence>
<evidence type="ECO:0000313" key="2">
    <source>
        <dbReference type="EMBL" id="KTB38691.1"/>
    </source>
</evidence>
<feature type="transmembrane region" description="Helical" evidence="1">
    <location>
        <begin position="273"/>
        <end position="291"/>
    </location>
</feature>
<organism evidence="2 3">
    <name type="scientific">Moniliophthora roreri</name>
    <name type="common">Frosty pod rot fungus</name>
    <name type="synonym">Monilia roreri</name>
    <dbReference type="NCBI Taxonomy" id="221103"/>
    <lineage>
        <taxon>Eukaryota</taxon>
        <taxon>Fungi</taxon>
        <taxon>Dikarya</taxon>
        <taxon>Basidiomycota</taxon>
        <taxon>Agaricomycotina</taxon>
        <taxon>Agaricomycetes</taxon>
        <taxon>Agaricomycetidae</taxon>
        <taxon>Agaricales</taxon>
        <taxon>Marasmiineae</taxon>
        <taxon>Marasmiaceae</taxon>
        <taxon>Moniliophthora</taxon>
    </lineage>
</organism>
<keyword evidence="1" id="KW-0472">Membrane</keyword>
<protein>
    <recommendedName>
        <fullName evidence="4">Integral membrane protein</fullName>
    </recommendedName>
</protein>
<name>A0A0W0FQN1_MONRR</name>
<feature type="transmembrane region" description="Helical" evidence="1">
    <location>
        <begin position="110"/>
        <end position="133"/>
    </location>
</feature>
<feature type="transmembrane region" description="Helical" evidence="1">
    <location>
        <begin position="20"/>
        <end position="48"/>
    </location>
</feature>
<evidence type="ECO:0000313" key="3">
    <source>
        <dbReference type="Proteomes" id="UP000054988"/>
    </source>
</evidence>
<accession>A0A0W0FQN1</accession>
<keyword evidence="1" id="KW-1133">Transmembrane helix</keyword>
<feature type="transmembrane region" description="Helical" evidence="1">
    <location>
        <begin position="192"/>
        <end position="215"/>
    </location>
</feature>
<feature type="transmembrane region" description="Helical" evidence="1">
    <location>
        <begin position="60"/>
        <end position="90"/>
    </location>
</feature>
<keyword evidence="1" id="KW-0812">Transmembrane</keyword>
<comment type="caution">
    <text evidence="2">The sequence shown here is derived from an EMBL/GenBank/DDBJ whole genome shotgun (WGS) entry which is preliminary data.</text>
</comment>
<dbReference type="AlphaFoldDB" id="A0A0W0FQN1"/>